<feature type="compositionally biased region" description="Low complexity" evidence="9">
    <location>
        <begin position="533"/>
        <end position="543"/>
    </location>
</feature>
<dbReference type="GO" id="GO:0043951">
    <property type="term" value="P:negative regulation of cAMP-mediated signaling"/>
    <property type="evidence" value="ECO:0007669"/>
    <property type="project" value="TreeGrafter"/>
</dbReference>
<dbReference type="AlphaFoldDB" id="A0A452T724"/>
<keyword evidence="8" id="KW-0963">Cytoplasm</keyword>
<comment type="subcellular location">
    <subcellularLocation>
        <location evidence="8">Cytoplasm</location>
    </subcellularLocation>
</comment>
<keyword evidence="2 8" id="KW-0808">Transferase</keyword>
<comment type="function">
    <text evidence="8">E3 ubiquitin ligase.</text>
</comment>
<reference evidence="11" key="1">
    <citation type="submission" date="2019-03" db="UniProtKB">
        <authorList>
            <consortium name="Ensembl"/>
        </authorList>
    </citation>
    <scope>IDENTIFICATION</scope>
</reference>
<dbReference type="Gene3D" id="3.30.40.10">
    <property type="entry name" value="Zinc/RING finger domain, C3HC4 (zinc finger)"/>
    <property type="match status" value="1"/>
</dbReference>
<dbReference type="GO" id="GO:0008333">
    <property type="term" value="P:endosome to lysosome transport"/>
    <property type="evidence" value="ECO:0007669"/>
    <property type="project" value="TreeGrafter"/>
</dbReference>
<dbReference type="SMART" id="SM00184">
    <property type="entry name" value="RING"/>
    <property type="match status" value="1"/>
</dbReference>
<keyword evidence="3 8" id="KW-0479">Metal-binding</keyword>
<keyword evidence="4 7" id="KW-0863">Zinc-finger</keyword>
<evidence type="ECO:0000256" key="4">
    <source>
        <dbReference type="ARBA" id="ARBA00022771"/>
    </source>
</evidence>
<feature type="compositionally biased region" description="Polar residues" evidence="9">
    <location>
        <begin position="503"/>
        <end position="512"/>
    </location>
</feature>
<dbReference type="PANTHER" id="PTHR22996">
    <property type="entry name" value="MAHOGUNIN"/>
    <property type="match status" value="1"/>
</dbReference>
<evidence type="ECO:0000256" key="1">
    <source>
        <dbReference type="ARBA" id="ARBA00000900"/>
    </source>
</evidence>
<dbReference type="GO" id="GO:0061630">
    <property type="term" value="F:ubiquitin protein ligase activity"/>
    <property type="evidence" value="ECO:0007669"/>
    <property type="project" value="UniProtKB-UniRule"/>
</dbReference>
<dbReference type="GO" id="GO:0005769">
    <property type="term" value="C:early endosome"/>
    <property type="evidence" value="ECO:0007669"/>
    <property type="project" value="TreeGrafter"/>
</dbReference>
<dbReference type="Ensembl" id="ENSUMAT00000004352.1">
    <property type="protein sequence ID" value="ENSUMAP00000003544.1"/>
    <property type="gene ID" value="ENSUMAG00000002937.1"/>
</dbReference>
<evidence type="ECO:0000256" key="6">
    <source>
        <dbReference type="ARBA" id="ARBA00022833"/>
    </source>
</evidence>
<feature type="domain" description="RING-type" evidence="10">
    <location>
        <begin position="330"/>
        <end position="369"/>
    </location>
</feature>
<evidence type="ECO:0000256" key="3">
    <source>
        <dbReference type="ARBA" id="ARBA00022723"/>
    </source>
</evidence>
<dbReference type="GO" id="GO:0008270">
    <property type="term" value="F:zinc ion binding"/>
    <property type="evidence" value="ECO:0007669"/>
    <property type="project" value="UniProtKB-KW"/>
</dbReference>
<evidence type="ECO:0000256" key="9">
    <source>
        <dbReference type="SAM" id="MobiDB-lite"/>
    </source>
</evidence>
<evidence type="ECO:0000256" key="2">
    <source>
        <dbReference type="ARBA" id="ARBA00022679"/>
    </source>
</evidence>
<dbReference type="GO" id="GO:0045744">
    <property type="term" value="P:negative regulation of G protein-coupled receptor signaling pathway"/>
    <property type="evidence" value="ECO:0007669"/>
    <property type="project" value="TreeGrafter"/>
</dbReference>
<dbReference type="GO" id="GO:0005634">
    <property type="term" value="C:nucleus"/>
    <property type="evidence" value="ECO:0007669"/>
    <property type="project" value="TreeGrafter"/>
</dbReference>
<dbReference type="Pfam" id="PF26192">
    <property type="entry name" value="RNF157-like_N"/>
    <property type="match status" value="1"/>
</dbReference>
<keyword evidence="5 8" id="KW-0833">Ubl conjugation pathway</keyword>
<comment type="catalytic activity">
    <reaction evidence="1 8">
        <text>S-ubiquitinyl-[E2 ubiquitin-conjugating enzyme]-L-cysteine + [acceptor protein]-L-lysine = [E2 ubiquitin-conjugating enzyme]-L-cysteine + N(6)-ubiquitinyl-[acceptor protein]-L-lysine.</text>
        <dbReference type="EC" id="2.3.2.27"/>
    </reaction>
</comment>
<dbReference type="PANTHER" id="PTHR22996:SF2">
    <property type="entry name" value="E3 UBIQUITIN-PROTEIN LIGASE MGRN1"/>
    <property type="match status" value="1"/>
</dbReference>
<evidence type="ECO:0000256" key="8">
    <source>
        <dbReference type="RuleBase" id="RU369081"/>
    </source>
</evidence>
<dbReference type="InterPro" id="IPR058981">
    <property type="entry name" value="MGRN1/RNF157-like_N"/>
</dbReference>
<dbReference type="InterPro" id="IPR045194">
    <property type="entry name" value="MGRN1/RNF157-like"/>
</dbReference>
<proteinExistence type="predicted"/>
<sequence>HSSLETKASQPAAVPPGTLAHVCCHSGGIGCYGPVVGRDQGRCSAPCSAQDSRTARNDAVSSISGLRNCFKPGRLEASGAVSKPGGRLPFCGQEAREGQSWALLSTRGGAPHSQAATSEAPGSRECVCCAGWGRLQAQPLTCCLSLCLSGRYKDGTDSPSEDSEKPRVLYSLEFTFDADARVAITIYCQAVEEFLNGTVVYSPKSPALQSETVHYKRGVSQQFSLPSFKIDFSEWKDDELNFDLDRGVFPVVIQAVVDEGDVVEVTGHAHVLLAAFEKHVDGSFSVKPLKQKQIVDRVSYLLQEIYGIENKNNQETKPSDEENSDNSNECVVCLSDLRDTLILPCRHLCLCNSCADTLRYQASNCPICRLPFRALLQIRAVRKKPGALSPVSFSPVLAQSMDHDEHSCPFKKSKAHPASLASKKPKRETSSDSIPPGYEPISLLEALNGLRAISPAIPSAPLYEEITYSGVSDGLSQASCPLAGIDRILESSHQKGKPRSKSPDSTLRSPSSPIHEEDEEKLSQDSDAPPPLSGAGLALSSSPESFVTEEADEASALKQGSRVP</sequence>
<accession>A0A452T724</accession>
<evidence type="ECO:0000256" key="5">
    <source>
        <dbReference type="ARBA" id="ARBA00022786"/>
    </source>
</evidence>
<organism evidence="11">
    <name type="scientific">Ursus maritimus</name>
    <name type="common">Polar bear</name>
    <name type="synonym">Thalarctos maritimus</name>
    <dbReference type="NCBI Taxonomy" id="29073"/>
    <lineage>
        <taxon>Eukaryota</taxon>
        <taxon>Metazoa</taxon>
        <taxon>Chordata</taxon>
        <taxon>Craniata</taxon>
        <taxon>Vertebrata</taxon>
        <taxon>Euteleostomi</taxon>
        <taxon>Mammalia</taxon>
        <taxon>Eutheria</taxon>
        <taxon>Laurasiatheria</taxon>
        <taxon>Carnivora</taxon>
        <taxon>Caniformia</taxon>
        <taxon>Ursidae</taxon>
        <taxon>Ursus</taxon>
    </lineage>
</organism>
<dbReference type="PROSITE" id="PS50089">
    <property type="entry name" value="ZF_RING_2"/>
    <property type="match status" value="1"/>
</dbReference>
<dbReference type="GO" id="GO:0005886">
    <property type="term" value="C:plasma membrane"/>
    <property type="evidence" value="ECO:0007669"/>
    <property type="project" value="TreeGrafter"/>
</dbReference>
<feature type="region of interest" description="Disordered" evidence="9">
    <location>
        <begin position="492"/>
        <end position="564"/>
    </location>
</feature>
<dbReference type="Pfam" id="PF13920">
    <property type="entry name" value="zf-C3HC4_3"/>
    <property type="match status" value="1"/>
</dbReference>
<evidence type="ECO:0000256" key="7">
    <source>
        <dbReference type="PROSITE-ProRule" id="PRU00175"/>
    </source>
</evidence>
<dbReference type="SUPFAM" id="SSF57850">
    <property type="entry name" value="RING/U-box"/>
    <property type="match status" value="1"/>
</dbReference>
<gene>
    <name evidence="11" type="primary">MGRN1</name>
</gene>
<dbReference type="FunFam" id="3.30.40.10:FF:000013">
    <property type="entry name" value="E3 ubiquitin-protein ligase MGRN1 isoform 1"/>
    <property type="match status" value="1"/>
</dbReference>
<evidence type="ECO:0000313" key="11">
    <source>
        <dbReference type="Ensembl" id="ENSUMAP00000003544"/>
    </source>
</evidence>
<dbReference type="GO" id="GO:0016567">
    <property type="term" value="P:protein ubiquitination"/>
    <property type="evidence" value="ECO:0007669"/>
    <property type="project" value="UniProtKB-UniRule"/>
</dbReference>
<protein>
    <recommendedName>
        <fullName evidence="8">E3 ubiquitin-protein ligase</fullName>
        <ecNumber evidence="8">2.3.2.27</ecNumber>
    </recommendedName>
    <alternativeName>
        <fullName evidence="8">RING-type E3 ubiquitin transferase</fullName>
    </alternativeName>
</protein>
<dbReference type="InterPro" id="IPR013083">
    <property type="entry name" value="Znf_RING/FYVE/PHD"/>
</dbReference>
<dbReference type="EC" id="2.3.2.27" evidence="8"/>
<name>A0A452T724_URSMA</name>
<evidence type="ECO:0000259" key="10">
    <source>
        <dbReference type="PROSITE" id="PS50089"/>
    </source>
</evidence>
<keyword evidence="6 8" id="KW-0862">Zinc</keyword>
<feature type="region of interest" description="Disordered" evidence="9">
    <location>
        <begin position="407"/>
        <end position="437"/>
    </location>
</feature>
<dbReference type="GeneTree" id="ENSGT00390000009925"/>
<dbReference type="InterPro" id="IPR001841">
    <property type="entry name" value="Znf_RING"/>
</dbReference>